<dbReference type="EMBL" id="PGVE01000037">
    <property type="protein sequence ID" value="PLS05780.1"/>
    <property type="molecule type" value="Genomic_DNA"/>
</dbReference>
<dbReference type="OrthoDB" id="9781066at2"/>
<keyword evidence="8" id="KW-0456">Lyase</keyword>
<evidence type="ECO:0000256" key="9">
    <source>
        <dbReference type="ARBA" id="ARBA00025737"/>
    </source>
</evidence>
<feature type="transmembrane region" description="Helical" evidence="14">
    <location>
        <begin position="21"/>
        <end position="45"/>
    </location>
</feature>
<evidence type="ECO:0000256" key="1">
    <source>
        <dbReference type="ARBA" id="ARBA00004196"/>
    </source>
</evidence>
<evidence type="ECO:0000256" key="6">
    <source>
        <dbReference type="ARBA" id="ARBA00023002"/>
    </source>
</evidence>
<dbReference type="InterPro" id="IPR006313">
    <property type="entry name" value="EfeB/EfeN"/>
</dbReference>
<evidence type="ECO:0000256" key="2">
    <source>
        <dbReference type="ARBA" id="ARBA00022559"/>
    </source>
</evidence>
<accession>A0A2N5HJS9</accession>
<keyword evidence="14" id="KW-1133">Transmembrane helix</keyword>
<dbReference type="Proteomes" id="UP000234950">
    <property type="component" value="Unassembled WGS sequence"/>
</dbReference>
<evidence type="ECO:0000256" key="5">
    <source>
        <dbReference type="ARBA" id="ARBA00022729"/>
    </source>
</evidence>
<dbReference type="InterPro" id="IPR006314">
    <property type="entry name" value="Dyp_peroxidase"/>
</dbReference>
<keyword evidence="7 13" id="KW-0408">Iron</keyword>
<dbReference type="NCBIfam" id="TIGR01413">
    <property type="entry name" value="Dyp_perox_fam"/>
    <property type="match status" value="1"/>
</dbReference>
<comment type="function">
    <text evidence="13">Involved in the recovery of exogenous heme iron. Extracts iron from heme while preserving the protoporphyrin ring intact.</text>
</comment>
<dbReference type="SUPFAM" id="SSF54909">
    <property type="entry name" value="Dimeric alpha+beta barrel"/>
    <property type="match status" value="1"/>
</dbReference>
<evidence type="ECO:0000313" key="17">
    <source>
        <dbReference type="EMBL" id="PLS05780.1"/>
    </source>
</evidence>
<evidence type="ECO:0000256" key="13">
    <source>
        <dbReference type="RuleBase" id="RU365017"/>
    </source>
</evidence>
<dbReference type="Pfam" id="PF04261">
    <property type="entry name" value="Dyp_perox_N"/>
    <property type="match status" value="1"/>
</dbReference>
<keyword evidence="18" id="KW-1185">Reference proteome</keyword>
<dbReference type="InterPro" id="IPR048328">
    <property type="entry name" value="Dyp_perox_C"/>
</dbReference>
<comment type="similarity">
    <text evidence="9 13">Belongs to the DyP-type peroxidase family.</text>
</comment>
<keyword evidence="6 13" id="KW-0560">Oxidoreductase</keyword>
<dbReference type="EC" id="1.11.1.-" evidence="13"/>
<keyword evidence="14" id="KW-0472">Membrane</keyword>
<dbReference type="GO" id="GO:0005829">
    <property type="term" value="C:cytosol"/>
    <property type="evidence" value="ECO:0007669"/>
    <property type="project" value="TreeGrafter"/>
</dbReference>
<evidence type="ECO:0000256" key="3">
    <source>
        <dbReference type="ARBA" id="ARBA00022617"/>
    </source>
</evidence>
<evidence type="ECO:0000256" key="10">
    <source>
        <dbReference type="ARBA" id="ARBA00033771"/>
    </source>
</evidence>
<comment type="catalytic activity">
    <reaction evidence="12">
        <text>heme b + 2 H(+) = protoporphyrin IX + Fe(2+)</text>
        <dbReference type="Rhea" id="RHEA:22584"/>
        <dbReference type="ChEBI" id="CHEBI:15378"/>
        <dbReference type="ChEBI" id="CHEBI:29033"/>
        <dbReference type="ChEBI" id="CHEBI:57306"/>
        <dbReference type="ChEBI" id="CHEBI:60344"/>
        <dbReference type="EC" id="4.98.1.1"/>
    </reaction>
    <physiologicalReaction direction="left-to-right" evidence="12">
        <dbReference type="Rhea" id="RHEA:22585"/>
    </physiologicalReaction>
</comment>
<dbReference type="AlphaFoldDB" id="A0A2N5HJS9"/>
<reference evidence="17 18" key="1">
    <citation type="submission" date="2017-11" db="EMBL/GenBank/DDBJ databases">
        <title>Comparitive Functional Genomics of Dry Heat Resistant strains isolated from the Viking Spacecraft.</title>
        <authorList>
            <person name="Seuylemezian A."/>
            <person name="Cooper K."/>
            <person name="Vaishampayan P."/>
        </authorList>
    </citation>
    <scope>NUCLEOTIDE SEQUENCE [LARGE SCALE GENOMIC DNA]</scope>
    <source>
        <strain evidence="17 18">V32-6</strain>
    </source>
</reference>
<proteinExistence type="inferred from homology"/>
<organism evidence="17 18">
    <name type="scientific">Neobacillus cucumis</name>
    <dbReference type="NCBI Taxonomy" id="1740721"/>
    <lineage>
        <taxon>Bacteria</taxon>
        <taxon>Bacillati</taxon>
        <taxon>Bacillota</taxon>
        <taxon>Bacilli</taxon>
        <taxon>Bacillales</taxon>
        <taxon>Bacillaceae</taxon>
        <taxon>Neobacillus</taxon>
    </lineage>
</organism>
<dbReference type="NCBIfam" id="TIGR01412">
    <property type="entry name" value="tat_substr_1"/>
    <property type="match status" value="1"/>
</dbReference>
<dbReference type="GO" id="GO:0046872">
    <property type="term" value="F:metal ion binding"/>
    <property type="evidence" value="ECO:0007669"/>
    <property type="project" value="UniProtKB-KW"/>
</dbReference>
<dbReference type="PANTHER" id="PTHR30521:SF4">
    <property type="entry name" value="DEFERROCHELATASE"/>
    <property type="match status" value="1"/>
</dbReference>
<evidence type="ECO:0000256" key="7">
    <source>
        <dbReference type="ARBA" id="ARBA00023004"/>
    </source>
</evidence>
<evidence type="ECO:0000256" key="4">
    <source>
        <dbReference type="ARBA" id="ARBA00022723"/>
    </source>
</evidence>
<dbReference type="Pfam" id="PF20628">
    <property type="entry name" value="Dyp_perox_C"/>
    <property type="match status" value="1"/>
</dbReference>
<dbReference type="RefSeq" id="WP_101647510.1">
    <property type="nucleotide sequence ID" value="NZ_PGVE01000037.1"/>
</dbReference>
<keyword evidence="2 13" id="KW-0575">Peroxidase</keyword>
<evidence type="ECO:0000259" key="16">
    <source>
        <dbReference type="Pfam" id="PF20628"/>
    </source>
</evidence>
<dbReference type="PANTHER" id="PTHR30521">
    <property type="entry name" value="DEFERROCHELATASE/PEROXIDASE"/>
    <property type="match status" value="1"/>
</dbReference>
<dbReference type="GO" id="GO:0033212">
    <property type="term" value="P:iron import into cell"/>
    <property type="evidence" value="ECO:0007669"/>
    <property type="project" value="InterPro"/>
</dbReference>
<evidence type="ECO:0000259" key="15">
    <source>
        <dbReference type="Pfam" id="PF04261"/>
    </source>
</evidence>
<evidence type="ECO:0000256" key="14">
    <source>
        <dbReference type="SAM" id="Phobius"/>
    </source>
</evidence>
<name>A0A2N5HJS9_9BACI</name>
<dbReference type="PROSITE" id="PS51404">
    <property type="entry name" value="DYP_PEROXIDASE"/>
    <property type="match status" value="1"/>
</dbReference>
<keyword evidence="5" id="KW-0732">Signal</keyword>
<feature type="domain" description="Dyp-type peroxidase N-terminal" evidence="15">
    <location>
        <begin position="67"/>
        <end position="224"/>
    </location>
</feature>
<keyword evidence="4 13" id="KW-0479">Metal-binding</keyword>
<dbReference type="InterPro" id="IPR011008">
    <property type="entry name" value="Dimeric_a/b-barrel"/>
</dbReference>
<dbReference type="GO" id="GO:0004601">
    <property type="term" value="F:peroxidase activity"/>
    <property type="evidence" value="ECO:0007669"/>
    <property type="project" value="UniProtKB-KW"/>
</dbReference>
<keyword evidence="14" id="KW-0812">Transmembrane</keyword>
<comment type="cofactor">
    <cofactor evidence="13">
        <name>heme b</name>
        <dbReference type="ChEBI" id="CHEBI:60344"/>
    </cofactor>
    <text evidence="13">Binds 1 heme b (iron(II)-protoporphyrin IX) group non-covalently per subunit.</text>
</comment>
<dbReference type="PROSITE" id="PS51318">
    <property type="entry name" value="TAT"/>
    <property type="match status" value="1"/>
</dbReference>
<dbReference type="GO" id="GO:0030313">
    <property type="term" value="C:cell envelope"/>
    <property type="evidence" value="ECO:0007669"/>
    <property type="project" value="UniProtKB-SubCell"/>
</dbReference>
<comment type="caution">
    <text evidence="17">The sequence shown here is derived from an EMBL/GenBank/DDBJ whole genome shotgun (WGS) entry which is preliminary data.</text>
</comment>
<gene>
    <name evidence="17" type="ORF">CVD27_08720</name>
</gene>
<protein>
    <recommendedName>
        <fullName evidence="10 13">Deferrochelatase</fullName>
        <ecNumber evidence="13">1.11.1.-</ecNumber>
    </recommendedName>
    <alternativeName>
        <fullName evidence="11 13">Peroxidase EfeB</fullName>
    </alternativeName>
</protein>
<keyword evidence="3 13" id="KW-0349">Heme</keyword>
<dbReference type="GO" id="GO:0020037">
    <property type="term" value="F:heme binding"/>
    <property type="evidence" value="ECO:0007669"/>
    <property type="project" value="InterPro"/>
</dbReference>
<feature type="domain" description="Dyp-type peroxidase C-terminal" evidence="16">
    <location>
        <begin position="235"/>
        <end position="417"/>
    </location>
</feature>
<evidence type="ECO:0000256" key="8">
    <source>
        <dbReference type="ARBA" id="ARBA00023239"/>
    </source>
</evidence>
<dbReference type="InterPro" id="IPR048327">
    <property type="entry name" value="Dyp_perox_N"/>
</dbReference>
<sequence>MTKNPNSLEVLTEKKVSRREILKTAGIGGVGVILGASGLGGVLSLKESKASGPESHQEIVPFYGKHQSGITTKTQNHVYFVSLDVTTSKKEDLAKLFKEWTKAAALMTAGKAVGELSSNEFLPPEDTGEAAGLSPSNLTITFGVGPSLFVKDNQDRFGFKHKQPKELVDLPAFPLDALEEEWTGGDLCIQACADDLQVAFHAVRNLIRIARGKATLRWAQTGFQRTKQADPKNETPRNLFGFKDGTVNPDVNSDKQLNQQVWVQPGDGPDWLVNGSYLVVRRIQMFIEVWDRTNLREQENTFGRYRESGAPLGQKNELDKPDFTHKKENGEDFIPVNSHVRLSHGDGTQQILRRAYSYSDGMDLKTGSFDAGLLFLGFQRTPSKQFIPIQNRLAKMDKLNEYTSHRGSAIFACLPGAKQGGFIGETLFM</sequence>
<dbReference type="InterPro" id="IPR006311">
    <property type="entry name" value="TAT_signal"/>
</dbReference>
<evidence type="ECO:0000313" key="18">
    <source>
        <dbReference type="Proteomes" id="UP000234950"/>
    </source>
</evidence>
<comment type="subcellular location">
    <subcellularLocation>
        <location evidence="1">Cell envelope</location>
    </subcellularLocation>
</comment>
<evidence type="ECO:0000256" key="12">
    <source>
        <dbReference type="ARBA" id="ARBA00048856"/>
    </source>
</evidence>
<dbReference type="GO" id="GO:0004325">
    <property type="term" value="F:ferrochelatase activity"/>
    <property type="evidence" value="ECO:0007669"/>
    <property type="project" value="UniProtKB-EC"/>
</dbReference>
<evidence type="ECO:0000256" key="11">
    <source>
        <dbReference type="ARBA" id="ARBA00033775"/>
    </source>
</evidence>